<dbReference type="NCBIfam" id="NF033547">
    <property type="entry name" value="transpos_IS1595"/>
    <property type="match status" value="1"/>
</dbReference>
<dbReference type="RefSeq" id="WP_200342043.1">
    <property type="nucleotide sequence ID" value="NZ_NRRL01000058.1"/>
</dbReference>
<dbReference type="Proteomes" id="UP001296873">
    <property type="component" value="Unassembled WGS sequence"/>
</dbReference>
<feature type="domain" description="ISXO2-like transposase" evidence="2">
    <location>
        <begin position="52"/>
        <end position="204"/>
    </location>
</feature>
<evidence type="ECO:0000259" key="2">
    <source>
        <dbReference type="SMART" id="SM01126"/>
    </source>
</evidence>
<dbReference type="InterPro" id="IPR024445">
    <property type="entry name" value="Tnp_ISXO2-like"/>
</dbReference>
<keyword evidence="4" id="KW-1185">Reference proteome</keyword>
<comment type="caution">
    <text evidence="3">The sequence shown here is derived from an EMBL/GenBank/DDBJ whole genome shotgun (WGS) entry which is preliminary data.</text>
</comment>
<proteinExistence type="predicted"/>
<accession>A0ABS1DHE0</accession>
<evidence type="ECO:0000313" key="3">
    <source>
        <dbReference type="EMBL" id="MBK1669703.1"/>
    </source>
</evidence>
<feature type="region of interest" description="Disordered" evidence="1">
    <location>
        <begin position="64"/>
        <end position="90"/>
    </location>
</feature>
<name>A0ABS1DHE0_9PROT</name>
<dbReference type="SMART" id="SM01126">
    <property type="entry name" value="DDE_Tnp_IS1595"/>
    <property type="match status" value="1"/>
</dbReference>
<evidence type="ECO:0000313" key="4">
    <source>
        <dbReference type="Proteomes" id="UP001296873"/>
    </source>
</evidence>
<gene>
    <name evidence="3" type="ORF">CKO28_16815</name>
</gene>
<dbReference type="Pfam" id="PF12762">
    <property type="entry name" value="DDE_Tnp_IS1595"/>
    <property type="match status" value="1"/>
</dbReference>
<organism evidence="3 4">
    <name type="scientific">Rhodovibrio sodomensis</name>
    <dbReference type="NCBI Taxonomy" id="1088"/>
    <lineage>
        <taxon>Bacteria</taxon>
        <taxon>Pseudomonadati</taxon>
        <taxon>Pseudomonadota</taxon>
        <taxon>Alphaproteobacteria</taxon>
        <taxon>Rhodospirillales</taxon>
        <taxon>Rhodovibrionaceae</taxon>
        <taxon>Rhodovibrio</taxon>
    </lineage>
</organism>
<dbReference type="EMBL" id="NRRL01000058">
    <property type="protein sequence ID" value="MBK1669703.1"/>
    <property type="molecule type" value="Genomic_DNA"/>
</dbReference>
<reference evidence="3 4" key="1">
    <citation type="journal article" date="2020" name="Microorganisms">
        <title>Osmotic Adaptation and Compatible Solute Biosynthesis of Phototrophic Bacteria as Revealed from Genome Analyses.</title>
        <authorList>
            <person name="Imhoff J.F."/>
            <person name="Rahn T."/>
            <person name="Kunzel S."/>
            <person name="Keller A."/>
            <person name="Neulinger S.C."/>
        </authorList>
    </citation>
    <scope>NUCLEOTIDE SEQUENCE [LARGE SCALE GENOMIC DNA]</scope>
    <source>
        <strain evidence="3 4">DSM 9895</strain>
    </source>
</reference>
<evidence type="ECO:0000256" key="1">
    <source>
        <dbReference type="SAM" id="MobiDB-lite"/>
    </source>
</evidence>
<protein>
    <recommendedName>
        <fullName evidence="2">ISXO2-like transposase domain-containing protein</fullName>
    </recommendedName>
</protein>
<sequence length="235" mass="25969">MTKWFLAIWLISTSSKGVSGMKLAEWLDVDYRTAWYMGHRIRRLLSDPDWRKLSGVVEADEMYVGGRKKPEDDDPGSGSGGSKRGRGHGRATVLVAAERGGDVRVRRIATHSSIEVGNAVRGLINPSARLITDGLPVYRRVGRTMAEHVTVDHGRRRFSDGAGGHVNTTEGFIGLFRRSVQGTWHWVSGKHLDAYTTECTWRHNRRNVSAATKFIQALGGLDVGPLGYRELVACG</sequence>